<feature type="domain" description="NAD(P)-binding" evidence="1">
    <location>
        <begin position="6"/>
        <end position="137"/>
    </location>
</feature>
<dbReference type="SUPFAM" id="SSF51735">
    <property type="entry name" value="NAD(P)-binding Rossmann-fold domains"/>
    <property type="match status" value="1"/>
</dbReference>
<keyword evidence="3" id="KW-1185">Reference proteome</keyword>
<dbReference type="InterPro" id="IPR016040">
    <property type="entry name" value="NAD(P)-bd_dom"/>
</dbReference>
<dbReference type="Proteomes" id="UP000253551">
    <property type="component" value="Unassembled WGS sequence"/>
</dbReference>
<dbReference type="PANTHER" id="PTHR47129:SF1">
    <property type="entry name" value="NMRA-LIKE DOMAIN-CONTAINING PROTEIN"/>
    <property type="match status" value="1"/>
</dbReference>
<evidence type="ECO:0000313" key="3">
    <source>
        <dbReference type="Proteomes" id="UP000253551"/>
    </source>
</evidence>
<evidence type="ECO:0000313" key="2">
    <source>
        <dbReference type="EMBL" id="RCI00469.1"/>
    </source>
</evidence>
<dbReference type="OrthoDB" id="10254221at2759"/>
<dbReference type="Pfam" id="PF13460">
    <property type="entry name" value="NAD_binding_10"/>
    <property type="match status" value="1"/>
</dbReference>
<dbReference type="EMBL" id="PJQM01001838">
    <property type="protein sequence ID" value="RCI00469.1"/>
    <property type="molecule type" value="Genomic_DNA"/>
</dbReference>
<dbReference type="InterPro" id="IPR036291">
    <property type="entry name" value="NAD(P)-bd_dom_sf"/>
</dbReference>
<sequence length="329" mass="37150">MLLITGADQYIGYAITSHLAEHQALRSQLRVLCQNKSRCHGFAKAGMDVRQIDYLHPHQLSLAMRGVDHVILAIGNELNRVDHAKSICAVAAQSGVSSIICISHVGASSKYASLQDYGQIESAVLHSGCPHTILRLDFVQQYFHLWSNYAEKHRQVLLPLSEDMEICPVAISDVCKVIESLLVQDGQTKPLDDAHDGQVYTLTGPQINGKQLVEYLSSSTGYAHFKYRHGRPMDLSYYLSGLSKDIWFDARLKQEMSHMYHDTFDRKAYKDKAYATPTDKQIQTYLDYFDWVQTSGSICVPHTSMLTKSPCEPMQLFFEQNANSFKPRV</sequence>
<dbReference type="Gene3D" id="3.40.50.720">
    <property type="entry name" value="NAD(P)-binding Rossmann-like Domain"/>
    <property type="match status" value="1"/>
</dbReference>
<dbReference type="PANTHER" id="PTHR47129">
    <property type="entry name" value="QUINONE OXIDOREDUCTASE 2"/>
    <property type="match status" value="1"/>
</dbReference>
<dbReference type="STRING" id="4846.A0A367KE54"/>
<accession>A0A367KE54</accession>
<evidence type="ECO:0000259" key="1">
    <source>
        <dbReference type="Pfam" id="PF13460"/>
    </source>
</evidence>
<gene>
    <name evidence="2" type="ORF">CU098_005015</name>
</gene>
<comment type="caution">
    <text evidence="2">The sequence shown here is derived from an EMBL/GenBank/DDBJ whole genome shotgun (WGS) entry which is preliminary data.</text>
</comment>
<protein>
    <recommendedName>
        <fullName evidence="1">NAD(P)-binding domain-containing protein</fullName>
    </recommendedName>
</protein>
<dbReference type="AlphaFoldDB" id="A0A367KE54"/>
<name>A0A367KE54_RHIST</name>
<proteinExistence type="predicted"/>
<organism evidence="2 3">
    <name type="scientific">Rhizopus stolonifer</name>
    <name type="common">Rhizopus nigricans</name>
    <dbReference type="NCBI Taxonomy" id="4846"/>
    <lineage>
        <taxon>Eukaryota</taxon>
        <taxon>Fungi</taxon>
        <taxon>Fungi incertae sedis</taxon>
        <taxon>Mucoromycota</taxon>
        <taxon>Mucoromycotina</taxon>
        <taxon>Mucoromycetes</taxon>
        <taxon>Mucorales</taxon>
        <taxon>Mucorineae</taxon>
        <taxon>Rhizopodaceae</taxon>
        <taxon>Rhizopus</taxon>
    </lineage>
</organism>
<dbReference type="Gene3D" id="3.90.25.10">
    <property type="entry name" value="UDP-galactose 4-epimerase, domain 1"/>
    <property type="match status" value="1"/>
</dbReference>
<dbReference type="InterPro" id="IPR052718">
    <property type="entry name" value="NmrA-type_oxidoreductase"/>
</dbReference>
<reference evidence="2 3" key="1">
    <citation type="journal article" date="2018" name="G3 (Bethesda)">
        <title>Phylogenetic and Phylogenomic Definition of Rhizopus Species.</title>
        <authorList>
            <person name="Gryganskyi A.P."/>
            <person name="Golan J."/>
            <person name="Dolatabadi S."/>
            <person name="Mondo S."/>
            <person name="Robb S."/>
            <person name="Idnurm A."/>
            <person name="Muszewska A."/>
            <person name="Steczkiewicz K."/>
            <person name="Masonjones S."/>
            <person name="Liao H.L."/>
            <person name="Gajdeczka M.T."/>
            <person name="Anike F."/>
            <person name="Vuek A."/>
            <person name="Anishchenko I.M."/>
            <person name="Voigt K."/>
            <person name="de Hoog G.S."/>
            <person name="Smith M.E."/>
            <person name="Heitman J."/>
            <person name="Vilgalys R."/>
            <person name="Stajich J.E."/>
        </authorList>
    </citation>
    <scope>NUCLEOTIDE SEQUENCE [LARGE SCALE GENOMIC DNA]</scope>
    <source>
        <strain evidence="2 3">LSU 92-RS-03</strain>
    </source>
</reference>